<accession>A0ABS3AL72</accession>
<dbReference type="InterPro" id="IPR002104">
    <property type="entry name" value="Integrase_catalytic"/>
</dbReference>
<proteinExistence type="predicted"/>
<organism evidence="3 4">
    <name type="scientific">Pseudomonas gregormendelii</name>
    <dbReference type="NCBI Taxonomy" id="1628277"/>
    <lineage>
        <taxon>Bacteria</taxon>
        <taxon>Pseudomonadati</taxon>
        <taxon>Pseudomonadota</taxon>
        <taxon>Gammaproteobacteria</taxon>
        <taxon>Pseudomonadales</taxon>
        <taxon>Pseudomonadaceae</taxon>
        <taxon>Pseudomonas</taxon>
    </lineage>
</organism>
<sequence>MAKFASPVRQAAAVVKRLQGRDGVLKSVGTVRNYQAALSRVAEWMRVERLPVGLQSLTSQQAHHYLEMRSQSVGQSALNLERQAIQAMFQHLTHQMAVGHALPVVKSELDQALKSRAYTREQVELVTLAQMQRNSLATEIAFAAGLRAHELLTLRRAHERIADPRPARTEKFQGRAGLHYTVQGKGGLIRQVTIPLVLAERLESLRLDMPRRVTDRGIYYQQYYDLAGGHRWSASYSAASTRVLGWSAGAHGLRHSYAQQRMTELQLLGLERVVALETVSQELGHFRPEITEVYLR</sequence>
<dbReference type="Proteomes" id="UP000772591">
    <property type="component" value="Unassembled WGS sequence"/>
</dbReference>
<dbReference type="SUPFAM" id="SSF56349">
    <property type="entry name" value="DNA breaking-rejoining enzymes"/>
    <property type="match status" value="1"/>
</dbReference>
<reference evidence="3 4" key="1">
    <citation type="journal article" date="2021" name="Int. J. Syst. Evol. Microbiol.">
        <title>Pseudomonas piscium sp. nov., Pseudomonas pisciculturae sp. nov., Pseudomonas mucoides sp. nov. and Pseudomonas neuropathica sp. nov. isolated from rainbow trout.</title>
        <authorList>
            <person name="Duman M."/>
            <person name="Mulet M."/>
            <person name="Altun S."/>
            <person name="Saticioglu I.B."/>
            <person name="Gomila M."/>
            <person name="Lalucat J."/>
            <person name="Garcia-Valdes E."/>
        </authorList>
    </citation>
    <scope>NUCLEOTIDE SEQUENCE [LARGE SCALE GENOMIC DNA]</scope>
    <source>
        <strain evidence="3 4">LMG 28632</strain>
    </source>
</reference>
<keyword evidence="4" id="KW-1185">Reference proteome</keyword>
<dbReference type="InterPro" id="IPR013762">
    <property type="entry name" value="Integrase-like_cat_sf"/>
</dbReference>
<dbReference type="InterPro" id="IPR011010">
    <property type="entry name" value="DNA_brk_join_enz"/>
</dbReference>
<name>A0ABS3AL72_9PSED</name>
<dbReference type="Gene3D" id="1.10.443.10">
    <property type="entry name" value="Intergrase catalytic core"/>
    <property type="match status" value="1"/>
</dbReference>
<feature type="domain" description="Tyr recombinase" evidence="2">
    <location>
        <begin position="113"/>
        <end position="296"/>
    </location>
</feature>
<dbReference type="EMBL" id="JADEVO010000031">
    <property type="protein sequence ID" value="MBN3967544.1"/>
    <property type="molecule type" value="Genomic_DNA"/>
</dbReference>
<protein>
    <submittedName>
        <fullName evidence="3">Site-specific integrase</fullName>
    </submittedName>
</protein>
<gene>
    <name evidence="3" type="ORF">IMW75_19990</name>
</gene>
<comment type="caution">
    <text evidence="3">The sequence shown here is derived from an EMBL/GenBank/DDBJ whole genome shotgun (WGS) entry which is preliminary data.</text>
</comment>
<dbReference type="PROSITE" id="PS51898">
    <property type="entry name" value="TYR_RECOMBINASE"/>
    <property type="match status" value="1"/>
</dbReference>
<evidence type="ECO:0000256" key="1">
    <source>
        <dbReference type="ARBA" id="ARBA00023172"/>
    </source>
</evidence>
<evidence type="ECO:0000313" key="3">
    <source>
        <dbReference type="EMBL" id="MBN3967544.1"/>
    </source>
</evidence>
<evidence type="ECO:0000259" key="2">
    <source>
        <dbReference type="PROSITE" id="PS51898"/>
    </source>
</evidence>
<evidence type="ECO:0000313" key="4">
    <source>
        <dbReference type="Proteomes" id="UP000772591"/>
    </source>
</evidence>
<keyword evidence="1" id="KW-0233">DNA recombination</keyword>